<evidence type="ECO:0000256" key="2">
    <source>
        <dbReference type="ARBA" id="ARBA00001911"/>
    </source>
</evidence>
<dbReference type="SUPFAM" id="SSF51735">
    <property type="entry name" value="NAD(P)-binding Rossmann-fold domains"/>
    <property type="match status" value="1"/>
</dbReference>
<dbReference type="CDD" id="cd05247">
    <property type="entry name" value="UDP_G4E_1_SDR_e"/>
    <property type="match status" value="1"/>
</dbReference>
<comment type="pathway">
    <text evidence="3 10">Carbohydrate metabolism; galactose metabolism.</text>
</comment>
<name>A0A2P7B3L2_9HYPH</name>
<dbReference type="AlphaFoldDB" id="A0A2P7B3L2"/>
<sequence>MTVLVTGGAGYIGSHMTLALKDAGRSVVVLDDLSCGFPWLVPDDVPFVQGDVGDQVLVRDIIRRYGITAILHFAGSIVVPDSVRDPLYYYRNNTVQSRALIETAIAEGIKHFIFSSTAAVYGEPEHTPISEQMPHQPISPYGTSKLMTEWMLRDAALAHPGFNYVALRYFNVAGADPQRRSGQSYPRATHLIKIASQAATGERPHIEVYGTDYPTPDGTCIRDYIHVSDLAQAHLCALNYLEADGSSTAANCGYGYGYSVLEIIDAVKRVSGVDFAVRVAPRRAGDPAILVAGNERVRTLFGFVPKRDDLDLIVGDALAWERQLQGVREKNGGQTLLAV</sequence>
<keyword evidence="13" id="KW-1185">Reference proteome</keyword>
<comment type="caution">
    <text evidence="12">The sequence shown here is derived from an EMBL/GenBank/DDBJ whole genome shotgun (WGS) entry which is preliminary data.</text>
</comment>
<keyword evidence="7 10" id="KW-0520">NAD</keyword>
<evidence type="ECO:0000313" key="12">
    <source>
        <dbReference type="EMBL" id="PSH61038.1"/>
    </source>
</evidence>
<dbReference type="UniPathway" id="UPA00214"/>
<dbReference type="NCBIfam" id="TIGR01179">
    <property type="entry name" value="galE"/>
    <property type="match status" value="1"/>
</dbReference>
<comment type="catalytic activity">
    <reaction evidence="1 10">
        <text>UDP-alpha-D-glucose = UDP-alpha-D-galactose</text>
        <dbReference type="Rhea" id="RHEA:22168"/>
        <dbReference type="ChEBI" id="CHEBI:58885"/>
        <dbReference type="ChEBI" id="CHEBI:66914"/>
        <dbReference type="EC" id="5.1.3.2"/>
    </reaction>
</comment>
<evidence type="ECO:0000256" key="7">
    <source>
        <dbReference type="ARBA" id="ARBA00023027"/>
    </source>
</evidence>
<evidence type="ECO:0000256" key="4">
    <source>
        <dbReference type="ARBA" id="ARBA00007637"/>
    </source>
</evidence>
<evidence type="ECO:0000256" key="8">
    <source>
        <dbReference type="ARBA" id="ARBA00023235"/>
    </source>
</evidence>
<dbReference type="Proteomes" id="UP000241764">
    <property type="component" value="Unassembled WGS sequence"/>
</dbReference>
<keyword evidence="8 10" id="KW-0413">Isomerase</keyword>
<comment type="subunit">
    <text evidence="10">Homodimer.</text>
</comment>
<gene>
    <name evidence="12" type="primary">galE</name>
    <name evidence="12" type="ORF">CU103_24030</name>
</gene>
<dbReference type="EC" id="5.1.3.2" evidence="5 10"/>
<evidence type="ECO:0000256" key="10">
    <source>
        <dbReference type="RuleBase" id="RU366046"/>
    </source>
</evidence>
<dbReference type="GO" id="GO:0003978">
    <property type="term" value="F:UDP-glucose 4-epimerase activity"/>
    <property type="evidence" value="ECO:0007669"/>
    <property type="project" value="UniProtKB-UniRule"/>
</dbReference>
<dbReference type="InterPro" id="IPR001509">
    <property type="entry name" value="Epimerase_deHydtase"/>
</dbReference>
<evidence type="ECO:0000256" key="9">
    <source>
        <dbReference type="ARBA" id="ARBA00023277"/>
    </source>
</evidence>
<organism evidence="12 13">
    <name type="scientific">Phyllobacterium sophorae</name>
    <dbReference type="NCBI Taxonomy" id="1520277"/>
    <lineage>
        <taxon>Bacteria</taxon>
        <taxon>Pseudomonadati</taxon>
        <taxon>Pseudomonadota</taxon>
        <taxon>Alphaproteobacteria</taxon>
        <taxon>Hyphomicrobiales</taxon>
        <taxon>Phyllobacteriaceae</taxon>
        <taxon>Phyllobacterium</taxon>
    </lineage>
</organism>
<comment type="cofactor">
    <cofactor evidence="2 10">
        <name>NAD(+)</name>
        <dbReference type="ChEBI" id="CHEBI:57540"/>
    </cofactor>
</comment>
<dbReference type="InterPro" id="IPR005886">
    <property type="entry name" value="UDP_G4E"/>
</dbReference>
<evidence type="ECO:0000256" key="1">
    <source>
        <dbReference type="ARBA" id="ARBA00000083"/>
    </source>
</evidence>
<evidence type="ECO:0000256" key="3">
    <source>
        <dbReference type="ARBA" id="ARBA00004947"/>
    </source>
</evidence>
<evidence type="ECO:0000313" key="13">
    <source>
        <dbReference type="Proteomes" id="UP000241764"/>
    </source>
</evidence>
<evidence type="ECO:0000259" key="11">
    <source>
        <dbReference type="Pfam" id="PF01370"/>
    </source>
</evidence>
<dbReference type="Pfam" id="PF01370">
    <property type="entry name" value="Epimerase"/>
    <property type="match status" value="1"/>
</dbReference>
<dbReference type="Gene3D" id="3.90.25.10">
    <property type="entry name" value="UDP-galactose 4-epimerase, domain 1"/>
    <property type="match status" value="1"/>
</dbReference>
<accession>A0A2P7B3L2</accession>
<feature type="domain" description="NAD-dependent epimerase/dehydratase" evidence="11">
    <location>
        <begin position="3"/>
        <end position="253"/>
    </location>
</feature>
<dbReference type="OrthoDB" id="9801785at2"/>
<protein>
    <recommendedName>
        <fullName evidence="6 10">UDP-glucose 4-epimerase</fullName>
        <ecNumber evidence="5 10">5.1.3.2</ecNumber>
    </recommendedName>
</protein>
<keyword evidence="9 10" id="KW-0119">Carbohydrate metabolism</keyword>
<dbReference type="PANTHER" id="PTHR43725:SF53">
    <property type="entry name" value="UDP-ARABINOSE 4-EPIMERASE 1"/>
    <property type="match status" value="1"/>
</dbReference>
<evidence type="ECO:0000256" key="6">
    <source>
        <dbReference type="ARBA" id="ARBA00018569"/>
    </source>
</evidence>
<proteinExistence type="inferred from homology"/>
<dbReference type="InterPro" id="IPR036291">
    <property type="entry name" value="NAD(P)-bd_dom_sf"/>
</dbReference>
<evidence type="ECO:0000256" key="5">
    <source>
        <dbReference type="ARBA" id="ARBA00013189"/>
    </source>
</evidence>
<dbReference type="Gene3D" id="3.40.50.720">
    <property type="entry name" value="NAD(P)-binding Rossmann-like Domain"/>
    <property type="match status" value="1"/>
</dbReference>
<dbReference type="EMBL" id="PGGM01000014">
    <property type="protein sequence ID" value="PSH61038.1"/>
    <property type="molecule type" value="Genomic_DNA"/>
</dbReference>
<reference evidence="13" key="1">
    <citation type="submission" date="2017-11" db="EMBL/GenBank/DDBJ databases">
        <authorList>
            <person name="Kuznetsova I."/>
            <person name="Sazanova A."/>
            <person name="Chirak E."/>
            <person name="Safronova V."/>
            <person name="Willems A."/>
        </authorList>
    </citation>
    <scope>NUCLEOTIDE SEQUENCE [LARGE SCALE GENOMIC DNA]</scope>
    <source>
        <strain evidence="13">CCBAU 03422</strain>
    </source>
</reference>
<dbReference type="RefSeq" id="WP_106666559.1">
    <property type="nucleotide sequence ID" value="NZ_PGGM01000014.1"/>
</dbReference>
<dbReference type="GO" id="GO:0033499">
    <property type="term" value="P:galactose catabolic process via UDP-galactose, Leloir pathway"/>
    <property type="evidence" value="ECO:0007669"/>
    <property type="project" value="TreeGrafter"/>
</dbReference>
<comment type="similarity">
    <text evidence="4 10">Belongs to the NAD(P)-dependent epimerase/dehydratase family.</text>
</comment>
<dbReference type="PANTHER" id="PTHR43725">
    <property type="entry name" value="UDP-GLUCOSE 4-EPIMERASE"/>
    <property type="match status" value="1"/>
</dbReference>